<protein>
    <recommendedName>
        <fullName evidence="4">Heavy-metal-associated domain-containing protein</fullName>
    </recommendedName>
</protein>
<proteinExistence type="predicted"/>
<organism evidence="3">
    <name type="scientific">uncultured Sphingomonadaceae bacterium</name>
    <dbReference type="NCBI Taxonomy" id="169976"/>
    <lineage>
        <taxon>Bacteria</taxon>
        <taxon>Pseudomonadati</taxon>
        <taxon>Pseudomonadota</taxon>
        <taxon>Alphaproteobacteria</taxon>
        <taxon>Sphingomonadales</taxon>
        <taxon>Sphingomonadaceae</taxon>
        <taxon>environmental samples</taxon>
    </lineage>
</organism>
<keyword evidence="2" id="KW-0732">Signal</keyword>
<gene>
    <name evidence="3" type="ORF">AVDCRST_MAG39-2751</name>
</gene>
<reference evidence="3" key="1">
    <citation type="submission" date="2020-02" db="EMBL/GenBank/DDBJ databases">
        <authorList>
            <person name="Meier V. D."/>
        </authorList>
    </citation>
    <scope>NUCLEOTIDE SEQUENCE</scope>
    <source>
        <strain evidence="3">AVDCRST_MAG39</strain>
    </source>
</reference>
<evidence type="ECO:0000313" key="3">
    <source>
        <dbReference type="EMBL" id="CAA9520987.1"/>
    </source>
</evidence>
<dbReference type="EMBL" id="CADCVW010000106">
    <property type="protein sequence ID" value="CAA9520987.1"/>
    <property type="molecule type" value="Genomic_DNA"/>
</dbReference>
<evidence type="ECO:0000256" key="2">
    <source>
        <dbReference type="SAM" id="SignalP"/>
    </source>
</evidence>
<sequence>MTFSFRVSLLAGLAAAGLLAGDVLDAQIEAVERGVMPIDESNVLEVSGVEVDARGKNAEDARANGWREAQREGWAMLWARANNRPAAQAPKLADGALDAMVNSIVVEDERIGPTRYLARLGVLFDRSRAGALLGFGGPAQRSEPMLVIPVQVNGITPVSFETRTEWQRAWARFRTGTSAIDYVRTTGLGADPLLLNVAQARRPGRGRWRYLLDSYGAADVLVPEVHLQHLWPGGPILGRFVARYGPDGREVARFGLRVERGDLLPKLLDEGVRRVDAAYTAALAAGILVPDPSLVVPEPPIIELPEEEAEGEERQTVERAPVENSNFTYRTFLIQIADGDLGAALAAIRSVYGVSDVGGAGGVVSVRYGGDLSSLALALRARGYQVSEGGGGLTIRRPDGPAAAAPPPTADAPRAEEPEEERETRDERRARRREERRAEREERERARAERRARERQEREDLKRQLDEEDR</sequence>
<evidence type="ECO:0008006" key="4">
    <source>
        <dbReference type="Google" id="ProtNLM"/>
    </source>
</evidence>
<feature type="chain" id="PRO_5026856149" description="Heavy-metal-associated domain-containing protein" evidence="2">
    <location>
        <begin position="21"/>
        <end position="470"/>
    </location>
</feature>
<feature type="signal peptide" evidence="2">
    <location>
        <begin position="1"/>
        <end position="20"/>
    </location>
</feature>
<feature type="region of interest" description="Disordered" evidence="1">
    <location>
        <begin position="388"/>
        <end position="470"/>
    </location>
</feature>
<evidence type="ECO:0000256" key="1">
    <source>
        <dbReference type="SAM" id="MobiDB-lite"/>
    </source>
</evidence>
<dbReference type="AlphaFoldDB" id="A0A6J4TE24"/>
<accession>A0A6J4TE24</accession>
<name>A0A6J4TE24_9SPHN</name>
<feature type="compositionally biased region" description="Basic and acidic residues" evidence="1">
    <location>
        <begin position="422"/>
        <end position="470"/>
    </location>
</feature>